<dbReference type="EMBL" id="KQ085885">
    <property type="protein sequence ID" value="KLO19621.1"/>
    <property type="molecule type" value="Genomic_DNA"/>
</dbReference>
<dbReference type="Pfam" id="PF20151">
    <property type="entry name" value="DUF6533"/>
    <property type="match status" value="1"/>
</dbReference>
<name>A0A0H2SRC3_9AGAM</name>
<evidence type="ECO:0000256" key="1">
    <source>
        <dbReference type="SAM" id="Phobius"/>
    </source>
</evidence>
<feature type="transmembrane region" description="Helical" evidence="1">
    <location>
        <begin position="228"/>
        <end position="249"/>
    </location>
</feature>
<feature type="domain" description="DUF6533" evidence="2">
    <location>
        <begin position="1"/>
        <end position="35"/>
    </location>
</feature>
<gene>
    <name evidence="3" type="ORF">SCHPADRAFT_898570</name>
</gene>
<sequence>MLYDVLITFGDEVEYVWSAPWSFPKVCFLFSRYYGAIAVQILTFQSLSMWTTASEESTFDGSSCTPLACFKAITAVLLGLSVEVVMLLRVLALYGNTRRILIFLVATYIIEFTATCTLMGVTVHNILVQTIPFAPGEFLSASPLTGCNPLTVPFYFSSYWIAMILFQSILFGMMVLNMIRGFLSRCGLEGAVRTPLLSVFFRDGTVFYAMILAALLANLILFKVSDSPVSQFAICLHLTGLSLAVSVFATSPKTQSVTNSSALDSY</sequence>
<dbReference type="AlphaFoldDB" id="A0A0H2SRC3"/>
<feature type="transmembrane region" description="Helical" evidence="1">
    <location>
        <begin position="159"/>
        <end position="179"/>
    </location>
</feature>
<organism evidence="3 4">
    <name type="scientific">Schizopora paradoxa</name>
    <dbReference type="NCBI Taxonomy" id="27342"/>
    <lineage>
        <taxon>Eukaryota</taxon>
        <taxon>Fungi</taxon>
        <taxon>Dikarya</taxon>
        <taxon>Basidiomycota</taxon>
        <taxon>Agaricomycotina</taxon>
        <taxon>Agaricomycetes</taxon>
        <taxon>Hymenochaetales</taxon>
        <taxon>Schizoporaceae</taxon>
        <taxon>Schizopora</taxon>
    </lineage>
</organism>
<keyword evidence="4" id="KW-1185">Reference proteome</keyword>
<evidence type="ECO:0000259" key="2">
    <source>
        <dbReference type="Pfam" id="PF20151"/>
    </source>
</evidence>
<dbReference type="InParanoid" id="A0A0H2SRC3"/>
<dbReference type="Proteomes" id="UP000053477">
    <property type="component" value="Unassembled WGS sequence"/>
</dbReference>
<keyword evidence="1" id="KW-1133">Transmembrane helix</keyword>
<reference evidence="3 4" key="1">
    <citation type="submission" date="2015-04" db="EMBL/GenBank/DDBJ databases">
        <title>Complete genome sequence of Schizopora paradoxa KUC8140, a cosmopolitan wood degrader in East Asia.</title>
        <authorList>
            <consortium name="DOE Joint Genome Institute"/>
            <person name="Min B."/>
            <person name="Park H."/>
            <person name="Jang Y."/>
            <person name="Kim J.-J."/>
            <person name="Kim K.H."/>
            <person name="Pangilinan J."/>
            <person name="Lipzen A."/>
            <person name="Riley R."/>
            <person name="Grigoriev I.V."/>
            <person name="Spatafora J.W."/>
            <person name="Choi I.-G."/>
        </authorList>
    </citation>
    <scope>NUCLEOTIDE SEQUENCE [LARGE SCALE GENOMIC DNA]</scope>
    <source>
        <strain evidence="3 4">KUC8140</strain>
    </source>
</reference>
<dbReference type="InterPro" id="IPR045340">
    <property type="entry name" value="DUF6533"/>
</dbReference>
<keyword evidence="1" id="KW-0812">Transmembrane</keyword>
<protein>
    <recommendedName>
        <fullName evidence="2">DUF6533 domain-containing protein</fullName>
    </recommendedName>
</protein>
<evidence type="ECO:0000313" key="4">
    <source>
        <dbReference type="Proteomes" id="UP000053477"/>
    </source>
</evidence>
<feature type="transmembrane region" description="Helical" evidence="1">
    <location>
        <begin position="100"/>
        <end position="123"/>
    </location>
</feature>
<feature type="transmembrane region" description="Helical" evidence="1">
    <location>
        <begin position="200"/>
        <end position="222"/>
    </location>
</feature>
<proteinExistence type="predicted"/>
<keyword evidence="1" id="KW-0472">Membrane</keyword>
<dbReference type="OrthoDB" id="3206101at2759"/>
<accession>A0A0H2SRC3</accession>
<evidence type="ECO:0000313" key="3">
    <source>
        <dbReference type="EMBL" id="KLO19621.1"/>
    </source>
</evidence>
<feature type="transmembrane region" description="Helical" evidence="1">
    <location>
        <begin position="65"/>
        <end position="88"/>
    </location>
</feature>